<dbReference type="InterPro" id="IPR018201">
    <property type="entry name" value="Ketoacyl_synth_AS"/>
</dbReference>
<evidence type="ECO:0000256" key="3">
    <source>
        <dbReference type="ARBA" id="ARBA00022458"/>
    </source>
</evidence>
<organism evidence="15 16">
    <name type="scientific">Psychromarinibacter sediminicola</name>
    <dbReference type="NCBI Taxonomy" id="3033385"/>
    <lineage>
        <taxon>Bacteria</taxon>
        <taxon>Pseudomonadati</taxon>
        <taxon>Pseudomonadota</taxon>
        <taxon>Alphaproteobacteria</taxon>
        <taxon>Rhodobacterales</taxon>
        <taxon>Paracoccaceae</taxon>
        <taxon>Psychromarinibacter</taxon>
    </lineage>
</organism>
<comment type="function">
    <text evidence="10">Proposed to synthesize NOD factor fatty acyl chain. Involved in the synthesis of a highly unsaturated fatty acid moiety, which forms part of a lipo-oligosaccharide that is responsible for host specificity.</text>
</comment>
<sequence length="410" mass="42439">MTPPRIVITGAGAFSPCGAGVDALWSSARDGVSAAREIDFDTIPDQKVKIAASIDAAMLAPYADRLKPRMQDRVAGFALIAADEAITQAGLTEADFGEDCGVIVGSGFGGAETLDANYLKFFTQHYGGSPQRLDAMAIPKIMTNAAASWISMTWGARGPAYCISTACSSASQSIGLAYQLIRAGAMERCITGGSEACVVAGVFRAWEMLRVLSPDACRPFSRDRNGMMLGEGAGILILETLEAAEARGAEPLAEIVGYGTTTDAGDLLRPDPDGAAGAMTRAMADAGLRADEVGYVNAHGTATVANDLSETQAMRRVFGNRFDEVAVSSTKPIHGHALGAAGALETIITLQALRNRLAPPSGNFGELDPAIGFEPVHGAARAFDAPAAMCNSFAFGGINASLILGSAARL</sequence>
<evidence type="ECO:0000313" key="15">
    <source>
        <dbReference type="EMBL" id="MDF0601589.1"/>
    </source>
</evidence>
<keyword evidence="8" id="KW-1133">Transmembrane helix</keyword>
<dbReference type="Gene3D" id="3.40.47.10">
    <property type="match status" value="1"/>
</dbReference>
<dbReference type="RefSeq" id="WP_275567730.1">
    <property type="nucleotide sequence ID" value="NZ_JARGYC010000030.1"/>
</dbReference>
<evidence type="ECO:0000256" key="10">
    <source>
        <dbReference type="ARBA" id="ARBA00037576"/>
    </source>
</evidence>
<dbReference type="SUPFAM" id="SSF53901">
    <property type="entry name" value="Thiolase-like"/>
    <property type="match status" value="2"/>
</dbReference>
<dbReference type="CDD" id="cd00834">
    <property type="entry name" value="KAS_I_II"/>
    <property type="match status" value="1"/>
</dbReference>
<feature type="domain" description="Ketosynthase family 3 (KS3)" evidence="14">
    <location>
        <begin position="3"/>
        <end position="406"/>
    </location>
</feature>
<comment type="caution">
    <text evidence="15">The sequence shown here is derived from an EMBL/GenBank/DDBJ whole genome shotgun (WGS) entry which is preliminary data.</text>
</comment>
<dbReference type="Pfam" id="PF02801">
    <property type="entry name" value="Ketoacyl-synt_C"/>
    <property type="match status" value="1"/>
</dbReference>
<evidence type="ECO:0000256" key="13">
    <source>
        <dbReference type="RuleBase" id="RU003694"/>
    </source>
</evidence>
<evidence type="ECO:0000256" key="2">
    <source>
        <dbReference type="ARBA" id="ARBA00008467"/>
    </source>
</evidence>
<evidence type="ECO:0000256" key="11">
    <source>
        <dbReference type="ARBA" id="ARBA00039445"/>
    </source>
</evidence>
<dbReference type="GO" id="GO:0006633">
    <property type="term" value="P:fatty acid biosynthetic process"/>
    <property type="evidence" value="ECO:0007669"/>
    <property type="project" value="InterPro"/>
</dbReference>
<dbReference type="PANTHER" id="PTHR11712">
    <property type="entry name" value="POLYKETIDE SYNTHASE-RELATED"/>
    <property type="match status" value="1"/>
</dbReference>
<reference evidence="15" key="1">
    <citation type="submission" date="2023-03" db="EMBL/GenBank/DDBJ databases">
        <title>Multiphase analysis and comparison of six strains from genera Psychromarinibacter, Lutimaribacter, and Maritimibacter, including a novel species: Psychromarinibacter sediminicola sp. nov.</title>
        <authorList>
            <person name="Wang Y.-H."/>
            <person name="Ye M.-Q."/>
            <person name="Du Z.-J."/>
        </authorList>
    </citation>
    <scope>NUCLEOTIDE SEQUENCE</scope>
    <source>
        <strain evidence="15">C21-152</strain>
    </source>
</reference>
<keyword evidence="9" id="KW-0472">Membrane</keyword>
<keyword evidence="5" id="KW-0997">Cell inner membrane</keyword>
<comment type="similarity">
    <text evidence="2 13">Belongs to the thiolase-like superfamily. Beta-ketoacyl-ACP synthases family.</text>
</comment>
<evidence type="ECO:0000256" key="5">
    <source>
        <dbReference type="ARBA" id="ARBA00022519"/>
    </source>
</evidence>
<keyword evidence="6 13" id="KW-0808">Transferase</keyword>
<dbReference type="GO" id="GO:0005886">
    <property type="term" value="C:plasma membrane"/>
    <property type="evidence" value="ECO:0007669"/>
    <property type="project" value="UniProtKB-SubCell"/>
</dbReference>
<proteinExistence type="inferred from homology"/>
<dbReference type="PANTHER" id="PTHR11712:SF352">
    <property type="entry name" value="3-OXOACYL-[ACYL-CARRIER-PROTEIN] SYNTHASE"/>
    <property type="match status" value="1"/>
</dbReference>
<dbReference type="PROSITE" id="PS00606">
    <property type="entry name" value="KS3_1"/>
    <property type="match status" value="1"/>
</dbReference>
<dbReference type="Proteomes" id="UP001220964">
    <property type="component" value="Unassembled WGS sequence"/>
</dbReference>
<evidence type="ECO:0000259" key="14">
    <source>
        <dbReference type="PROSITE" id="PS52004"/>
    </source>
</evidence>
<dbReference type="InterPro" id="IPR016039">
    <property type="entry name" value="Thiolase-like"/>
</dbReference>
<name>A0AAE3NTX5_9RHOB</name>
<dbReference type="EMBL" id="JARGYC010000030">
    <property type="protein sequence ID" value="MDF0601589.1"/>
    <property type="molecule type" value="Genomic_DNA"/>
</dbReference>
<dbReference type="InterPro" id="IPR000794">
    <property type="entry name" value="Beta-ketoacyl_synthase"/>
</dbReference>
<keyword evidence="7" id="KW-0812">Transmembrane</keyword>
<comment type="subcellular location">
    <subcellularLocation>
        <location evidence="1">Cell inner membrane</location>
    </subcellularLocation>
</comment>
<dbReference type="AlphaFoldDB" id="A0AAE3NTX5"/>
<evidence type="ECO:0000313" key="16">
    <source>
        <dbReference type="Proteomes" id="UP001220964"/>
    </source>
</evidence>
<accession>A0AAE3NTX5</accession>
<keyword evidence="3" id="KW-0536">Nodulation</keyword>
<keyword evidence="16" id="KW-1185">Reference proteome</keyword>
<dbReference type="PROSITE" id="PS52004">
    <property type="entry name" value="KS3_2"/>
    <property type="match status" value="1"/>
</dbReference>
<dbReference type="GO" id="GO:0004315">
    <property type="term" value="F:3-oxoacyl-[acyl-carrier-protein] synthase activity"/>
    <property type="evidence" value="ECO:0007669"/>
    <property type="project" value="InterPro"/>
</dbReference>
<evidence type="ECO:0000256" key="7">
    <source>
        <dbReference type="ARBA" id="ARBA00022692"/>
    </source>
</evidence>
<dbReference type="InterPro" id="IPR020841">
    <property type="entry name" value="PKS_Beta-ketoAc_synthase_dom"/>
</dbReference>
<dbReference type="Pfam" id="PF00109">
    <property type="entry name" value="ketoacyl-synt"/>
    <property type="match status" value="1"/>
</dbReference>
<protein>
    <recommendedName>
        <fullName evidence="11">Nodulation protein E</fullName>
    </recommendedName>
    <alternativeName>
        <fullName evidence="12">Host-specificity of nodulation protein B</fullName>
    </alternativeName>
</protein>
<evidence type="ECO:0000256" key="12">
    <source>
        <dbReference type="ARBA" id="ARBA00041756"/>
    </source>
</evidence>
<evidence type="ECO:0000256" key="1">
    <source>
        <dbReference type="ARBA" id="ARBA00004533"/>
    </source>
</evidence>
<keyword evidence="4" id="KW-1003">Cell membrane</keyword>
<evidence type="ECO:0000256" key="6">
    <source>
        <dbReference type="ARBA" id="ARBA00022679"/>
    </source>
</evidence>
<dbReference type="InterPro" id="IPR014031">
    <property type="entry name" value="Ketoacyl_synth_C"/>
</dbReference>
<dbReference type="InterPro" id="IPR014030">
    <property type="entry name" value="Ketoacyl_synth_N"/>
</dbReference>
<dbReference type="SMART" id="SM00825">
    <property type="entry name" value="PKS_KS"/>
    <property type="match status" value="1"/>
</dbReference>
<evidence type="ECO:0000256" key="8">
    <source>
        <dbReference type="ARBA" id="ARBA00022989"/>
    </source>
</evidence>
<evidence type="ECO:0000256" key="9">
    <source>
        <dbReference type="ARBA" id="ARBA00023136"/>
    </source>
</evidence>
<gene>
    <name evidence="15" type="ORF">P1J78_12660</name>
</gene>
<evidence type="ECO:0000256" key="4">
    <source>
        <dbReference type="ARBA" id="ARBA00022475"/>
    </source>
</evidence>